<proteinExistence type="predicted"/>
<evidence type="ECO:0000313" key="2">
    <source>
        <dbReference type="Proteomes" id="UP000614221"/>
    </source>
</evidence>
<reference evidence="1" key="2">
    <citation type="submission" date="2020-09" db="EMBL/GenBank/DDBJ databases">
        <authorList>
            <person name="Sun Q."/>
            <person name="Ohkuma M."/>
        </authorList>
    </citation>
    <scope>NUCLEOTIDE SEQUENCE</scope>
    <source>
        <strain evidence="1">JCM 19018</strain>
    </source>
</reference>
<accession>A0A830F7I5</accession>
<organism evidence="1 2">
    <name type="scientific">Haloarcula sebkhae</name>
    <dbReference type="NCBI Taxonomy" id="932660"/>
    <lineage>
        <taxon>Archaea</taxon>
        <taxon>Methanobacteriati</taxon>
        <taxon>Methanobacteriota</taxon>
        <taxon>Stenosarchaea group</taxon>
        <taxon>Halobacteria</taxon>
        <taxon>Halobacteriales</taxon>
        <taxon>Haloarculaceae</taxon>
        <taxon>Haloarcula</taxon>
    </lineage>
</organism>
<evidence type="ECO:0000313" key="1">
    <source>
        <dbReference type="EMBL" id="GGK83516.1"/>
    </source>
</evidence>
<name>A0A830F7I5_9EURY</name>
<comment type="caution">
    <text evidence="1">The sequence shown here is derived from an EMBL/GenBank/DDBJ whole genome shotgun (WGS) entry which is preliminary data.</text>
</comment>
<dbReference type="AlphaFoldDB" id="A0A830F7I5"/>
<dbReference type="Proteomes" id="UP000614221">
    <property type="component" value="Unassembled WGS sequence"/>
</dbReference>
<protein>
    <submittedName>
        <fullName evidence="1">Uncharacterized protein</fullName>
    </submittedName>
</protein>
<gene>
    <name evidence="1" type="ORF">GCM10009067_39650</name>
</gene>
<dbReference type="EMBL" id="BMPD01000010">
    <property type="protein sequence ID" value="GGK83516.1"/>
    <property type="molecule type" value="Genomic_DNA"/>
</dbReference>
<sequence length="102" mass="11955">MATLLHGRDLTHYSEWTTEFPTIENYYEQYRYGDYAHDVAIDRWDDRRMTGHSTHPGVDHDWSPTTSGHVSLPVNPVSRWLGRRQSIHIARHCQRGATTQIH</sequence>
<reference evidence="1" key="1">
    <citation type="journal article" date="2014" name="Int. J. Syst. Evol. Microbiol.">
        <title>Complete genome sequence of Corynebacterium casei LMG S-19264T (=DSM 44701T), isolated from a smear-ripened cheese.</title>
        <authorList>
            <consortium name="US DOE Joint Genome Institute (JGI-PGF)"/>
            <person name="Walter F."/>
            <person name="Albersmeier A."/>
            <person name="Kalinowski J."/>
            <person name="Ruckert C."/>
        </authorList>
    </citation>
    <scope>NUCLEOTIDE SEQUENCE</scope>
    <source>
        <strain evidence="1">JCM 19018</strain>
    </source>
</reference>